<proteinExistence type="predicted"/>
<evidence type="ECO:0000256" key="7">
    <source>
        <dbReference type="ARBA" id="ARBA00023136"/>
    </source>
</evidence>
<keyword evidence="7 8" id="KW-0472">Membrane</keyword>
<keyword evidence="5" id="KW-0029">Amino-acid transport</keyword>
<dbReference type="EMBL" id="CAFBOJ010000061">
    <property type="protein sequence ID" value="CAB4979821.1"/>
    <property type="molecule type" value="Genomic_DNA"/>
</dbReference>
<dbReference type="GO" id="GO:0022857">
    <property type="term" value="F:transmembrane transporter activity"/>
    <property type="evidence" value="ECO:0007669"/>
    <property type="project" value="InterPro"/>
</dbReference>
<keyword evidence="2" id="KW-0813">Transport</keyword>
<evidence type="ECO:0000256" key="2">
    <source>
        <dbReference type="ARBA" id="ARBA00022448"/>
    </source>
</evidence>
<dbReference type="PROSITE" id="PS50928">
    <property type="entry name" value="ABC_TM1"/>
    <property type="match status" value="1"/>
</dbReference>
<feature type="domain" description="ABC transmembrane type-1" evidence="9">
    <location>
        <begin position="19"/>
        <end position="200"/>
    </location>
</feature>
<dbReference type="InterPro" id="IPR000515">
    <property type="entry name" value="MetI-like"/>
</dbReference>
<evidence type="ECO:0000256" key="5">
    <source>
        <dbReference type="ARBA" id="ARBA00022970"/>
    </source>
</evidence>
<dbReference type="InterPro" id="IPR035906">
    <property type="entry name" value="MetI-like_sf"/>
</dbReference>
<feature type="transmembrane region" description="Helical" evidence="8">
    <location>
        <begin position="188"/>
        <end position="210"/>
    </location>
</feature>
<dbReference type="PANTHER" id="PTHR30614:SF0">
    <property type="entry name" value="L-CYSTINE TRANSPORT SYSTEM PERMEASE PROTEIN TCYL"/>
    <property type="match status" value="1"/>
</dbReference>
<comment type="subcellular location">
    <subcellularLocation>
        <location evidence="1">Cell membrane</location>
        <topology evidence="1">Multi-pass membrane protein</topology>
    </subcellularLocation>
</comment>
<dbReference type="SUPFAM" id="SSF161098">
    <property type="entry name" value="MetI-like"/>
    <property type="match status" value="1"/>
</dbReference>
<reference evidence="10" key="1">
    <citation type="submission" date="2020-05" db="EMBL/GenBank/DDBJ databases">
        <authorList>
            <person name="Chiriac C."/>
            <person name="Salcher M."/>
            <person name="Ghai R."/>
            <person name="Kavagutti S V."/>
        </authorList>
    </citation>
    <scope>NUCLEOTIDE SEQUENCE</scope>
</reference>
<evidence type="ECO:0000313" key="12">
    <source>
        <dbReference type="EMBL" id="CAB5075429.1"/>
    </source>
</evidence>
<keyword evidence="3" id="KW-1003">Cell membrane</keyword>
<sequence>MVFNLVNAKAALAGLSMGLLMTIVLTFLCGITSLTAGVFVALAKMSSIRILRFAVTCYVTIVRSTPLLVQLIFIYFALPFVGIRLGPFMAAYIGLSLNVTAYLSEVYRGGIEAVPKGQHDAAAAIGMTKSTAMARVIFPQAFRTLIPSLGNYVVSLFKDTSLASAVTIQELMFKGQIAAGATYDYMTIYIMVFVMYFMVGFPAIQLVTYLEKRMKNGYARKNVRPIKNEVSA</sequence>
<feature type="transmembrane region" description="Helical" evidence="8">
    <location>
        <begin position="20"/>
        <end position="43"/>
    </location>
</feature>
<keyword evidence="6 8" id="KW-1133">Transmembrane helix</keyword>
<evidence type="ECO:0000313" key="10">
    <source>
        <dbReference type="EMBL" id="CAB4703377.1"/>
    </source>
</evidence>
<dbReference type="CDD" id="cd06261">
    <property type="entry name" value="TM_PBP2"/>
    <property type="match status" value="1"/>
</dbReference>
<evidence type="ECO:0000256" key="6">
    <source>
        <dbReference type="ARBA" id="ARBA00022989"/>
    </source>
</evidence>
<dbReference type="InterPro" id="IPR010065">
    <property type="entry name" value="AA_ABC_transptr_permease_3TM"/>
</dbReference>
<dbReference type="InterPro" id="IPR043429">
    <property type="entry name" value="ArtM/GltK/GlnP/TcyL/YhdX-like"/>
</dbReference>
<evidence type="ECO:0000256" key="4">
    <source>
        <dbReference type="ARBA" id="ARBA00022692"/>
    </source>
</evidence>
<dbReference type="NCBIfam" id="TIGR01726">
    <property type="entry name" value="HEQRo_perm_3TM"/>
    <property type="match status" value="1"/>
</dbReference>
<dbReference type="EMBL" id="CAEZYB010000050">
    <property type="protein sequence ID" value="CAB4703377.1"/>
    <property type="molecule type" value="Genomic_DNA"/>
</dbReference>
<dbReference type="EMBL" id="CAFBRB010000074">
    <property type="protein sequence ID" value="CAB5075429.1"/>
    <property type="molecule type" value="Genomic_DNA"/>
</dbReference>
<organism evidence="10">
    <name type="scientific">freshwater metagenome</name>
    <dbReference type="NCBI Taxonomy" id="449393"/>
    <lineage>
        <taxon>unclassified sequences</taxon>
        <taxon>metagenomes</taxon>
        <taxon>ecological metagenomes</taxon>
    </lineage>
</organism>
<dbReference type="AlphaFoldDB" id="A0A6J6PX92"/>
<gene>
    <name evidence="10" type="ORF">UFOPK2646_00581</name>
    <name evidence="11" type="ORF">UFOPK3937_00666</name>
    <name evidence="12" type="ORF">UFOPK4401_00773</name>
</gene>
<dbReference type="PANTHER" id="PTHR30614">
    <property type="entry name" value="MEMBRANE COMPONENT OF AMINO ACID ABC TRANSPORTER"/>
    <property type="match status" value="1"/>
</dbReference>
<dbReference type="Pfam" id="PF00528">
    <property type="entry name" value="BPD_transp_1"/>
    <property type="match status" value="1"/>
</dbReference>
<protein>
    <submittedName>
        <fullName evidence="10">Unannotated protein</fullName>
    </submittedName>
</protein>
<keyword evidence="4 8" id="KW-0812">Transmembrane</keyword>
<dbReference type="GO" id="GO:0006865">
    <property type="term" value="P:amino acid transport"/>
    <property type="evidence" value="ECO:0007669"/>
    <property type="project" value="UniProtKB-KW"/>
</dbReference>
<evidence type="ECO:0000256" key="8">
    <source>
        <dbReference type="SAM" id="Phobius"/>
    </source>
</evidence>
<evidence type="ECO:0000313" key="11">
    <source>
        <dbReference type="EMBL" id="CAB4979821.1"/>
    </source>
</evidence>
<evidence type="ECO:0000259" key="9">
    <source>
        <dbReference type="PROSITE" id="PS50928"/>
    </source>
</evidence>
<dbReference type="GO" id="GO:0043190">
    <property type="term" value="C:ATP-binding cassette (ABC) transporter complex"/>
    <property type="evidence" value="ECO:0007669"/>
    <property type="project" value="InterPro"/>
</dbReference>
<dbReference type="Gene3D" id="1.10.3720.10">
    <property type="entry name" value="MetI-like"/>
    <property type="match status" value="1"/>
</dbReference>
<name>A0A6J6PX92_9ZZZZ</name>
<evidence type="ECO:0000256" key="1">
    <source>
        <dbReference type="ARBA" id="ARBA00004651"/>
    </source>
</evidence>
<accession>A0A6J6PX92</accession>
<evidence type="ECO:0000256" key="3">
    <source>
        <dbReference type="ARBA" id="ARBA00022475"/>
    </source>
</evidence>